<keyword evidence="2" id="KW-1133">Transmembrane helix</keyword>
<dbReference type="EMBL" id="KL584984">
    <property type="protein sequence ID" value="KEQ83587.1"/>
    <property type="molecule type" value="Genomic_DNA"/>
</dbReference>
<feature type="region of interest" description="Disordered" evidence="1">
    <location>
        <begin position="60"/>
        <end position="99"/>
    </location>
</feature>
<evidence type="ECO:0000313" key="3">
    <source>
        <dbReference type="EMBL" id="KEQ83587.1"/>
    </source>
</evidence>
<accession>A0A074XNL3</accession>
<organism evidence="3 4">
    <name type="scientific">Aureobasidium pullulans EXF-150</name>
    <dbReference type="NCBI Taxonomy" id="1043002"/>
    <lineage>
        <taxon>Eukaryota</taxon>
        <taxon>Fungi</taxon>
        <taxon>Dikarya</taxon>
        <taxon>Ascomycota</taxon>
        <taxon>Pezizomycotina</taxon>
        <taxon>Dothideomycetes</taxon>
        <taxon>Dothideomycetidae</taxon>
        <taxon>Dothideales</taxon>
        <taxon>Saccotheciaceae</taxon>
        <taxon>Aureobasidium</taxon>
    </lineage>
</organism>
<dbReference type="Proteomes" id="UP000030706">
    <property type="component" value="Unassembled WGS sequence"/>
</dbReference>
<sequence length="99" mass="10706">MVYVAWTATLPGIGLSLMASICAMHARCMQGRTTMSFAPQDATNVPHAKRICLAPTISVELQQPNDGRGRQSRTAMSATPVRSGSREKGFGQTERPARM</sequence>
<feature type="compositionally biased region" description="Basic and acidic residues" evidence="1">
    <location>
        <begin position="84"/>
        <end position="99"/>
    </location>
</feature>
<protein>
    <submittedName>
        <fullName evidence="3">Uncharacterized protein</fullName>
    </submittedName>
</protein>
<keyword evidence="2" id="KW-0812">Transmembrane</keyword>
<proteinExistence type="predicted"/>
<dbReference type="HOGENOM" id="CLU_2319945_0_0_1"/>
<feature type="transmembrane region" description="Helical" evidence="2">
    <location>
        <begin position="6"/>
        <end position="26"/>
    </location>
</feature>
<evidence type="ECO:0000256" key="1">
    <source>
        <dbReference type="SAM" id="MobiDB-lite"/>
    </source>
</evidence>
<dbReference type="AlphaFoldDB" id="A0A074XNL3"/>
<reference evidence="3 4" key="1">
    <citation type="journal article" date="2014" name="BMC Genomics">
        <title>Genome sequencing of four Aureobasidium pullulans varieties: biotechnological potential, stress tolerance, and description of new species.</title>
        <authorList>
            <person name="Gostin Ar C."/>
            <person name="Ohm R.A."/>
            <person name="Kogej T."/>
            <person name="Sonjak S."/>
            <person name="Turk M."/>
            <person name="Zajc J."/>
            <person name="Zalar P."/>
            <person name="Grube M."/>
            <person name="Sun H."/>
            <person name="Han J."/>
            <person name="Sharma A."/>
            <person name="Chiniquy J."/>
            <person name="Ngan C.Y."/>
            <person name="Lipzen A."/>
            <person name="Barry K."/>
            <person name="Grigoriev I.V."/>
            <person name="Gunde-Cimerman N."/>
        </authorList>
    </citation>
    <scope>NUCLEOTIDE SEQUENCE [LARGE SCALE GENOMIC DNA]</scope>
    <source>
        <strain evidence="3 4">EXF-150</strain>
    </source>
</reference>
<dbReference type="RefSeq" id="XP_029759774.1">
    <property type="nucleotide sequence ID" value="XM_029905695.1"/>
</dbReference>
<keyword evidence="2" id="KW-0472">Membrane</keyword>
<evidence type="ECO:0000256" key="2">
    <source>
        <dbReference type="SAM" id="Phobius"/>
    </source>
</evidence>
<gene>
    <name evidence="3" type="ORF">M438DRAFT_346523</name>
</gene>
<evidence type="ECO:0000313" key="4">
    <source>
        <dbReference type="Proteomes" id="UP000030706"/>
    </source>
</evidence>
<keyword evidence="4" id="KW-1185">Reference proteome</keyword>
<name>A0A074XNL3_AURPU</name>
<dbReference type="GeneID" id="40748001"/>
<feature type="compositionally biased region" description="Polar residues" evidence="1">
    <location>
        <begin position="72"/>
        <end position="82"/>
    </location>
</feature>